<reference evidence="4" key="2">
    <citation type="submission" date="2016-04" db="EMBL/GenBank/DDBJ databases">
        <authorList>
            <person name="Evans L.H."/>
            <person name="Alamgir A."/>
            <person name="Owens N."/>
            <person name="Weber N.D."/>
            <person name="Virtaneva K."/>
            <person name="Barbian K."/>
            <person name="Babar A."/>
            <person name="Rosenke K."/>
        </authorList>
    </citation>
    <scope>NUCLEOTIDE SEQUENCE</scope>
    <source>
        <strain evidence="4">P1</strain>
    </source>
</reference>
<dbReference type="Gene3D" id="1.10.10.10">
    <property type="entry name" value="Winged helix-like DNA-binding domain superfamily/Winged helix DNA-binding domain"/>
    <property type="match status" value="1"/>
</dbReference>
<gene>
    <name evidence="3" type="ORF">HFC64_02675</name>
    <name evidence="4" type="ORF">SSOP1_1442</name>
</gene>
<dbReference type="InterPro" id="IPR011579">
    <property type="entry name" value="ATPase_dom"/>
</dbReference>
<reference evidence="3 6" key="3">
    <citation type="journal article" date="2020" name="Nat. Commun.">
        <title>The structures of two archaeal type IV pili illuminate evolutionary relationships.</title>
        <authorList>
            <person name="Wang F."/>
            <person name="Baquero D.P."/>
            <person name="Su Z."/>
            <person name="Beltran L.C."/>
            <person name="Prangishvili D."/>
            <person name="Krupovic M."/>
            <person name="Egelman E.H."/>
        </authorList>
    </citation>
    <scope>NUCLEOTIDE SEQUENCE [LARGE SCALE GENOMIC DNA]</scope>
    <source>
        <strain evidence="3 6">POZ149</strain>
    </source>
</reference>
<evidence type="ECO:0000313" key="6">
    <source>
        <dbReference type="Proteomes" id="UP000594632"/>
    </source>
</evidence>
<dbReference type="InterPro" id="IPR036390">
    <property type="entry name" value="WH_DNA-bd_sf"/>
</dbReference>
<dbReference type="SUPFAM" id="SSF52540">
    <property type="entry name" value="P-loop containing nucleoside triphosphate hydrolases"/>
    <property type="match status" value="1"/>
</dbReference>
<evidence type="ECO:0000313" key="4">
    <source>
        <dbReference type="EMBL" id="SAI84996.1"/>
    </source>
</evidence>
<dbReference type="OrthoDB" id="132045at2157"/>
<keyword evidence="3" id="KW-0547">Nucleotide-binding</keyword>
<evidence type="ECO:0000259" key="1">
    <source>
        <dbReference type="Pfam" id="PF01637"/>
    </source>
</evidence>
<proteinExistence type="predicted"/>
<dbReference type="Proteomes" id="UP000076770">
    <property type="component" value="Chromosome i"/>
</dbReference>
<keyword evidence="3" id="KW-0067">ATP-binding</keyword>
<dbReference type="GO" id="GO:0005524">
    <property type="term" value="F:ATP binding"/>
    <property type="evidence" value="ECO:0007669"/>
    <property type="project" value="UniProtKB-KW"/>
</dbReference>
<evidence type="ECO:0000259" key="2">
    <source>
        <dbReference type="Pfam" id="PF21100"/>
    </source>
</evidence>
<sequence length="353" mass="40481">MLFDERPKENREDLFDREKEIKEIMSNINRPLILITGVRRIGKTSVLKVALNEIKIPHVIIDCRNLRPNYSRGDLYSLFSNAFSSKLSTFLDVLSKIRGVSILGNSVELKWKGREYVSLSDLFDHLNEKRIVIGIDEAQKLRGPLSNEIKEAIAHAYDYDKNLTFILTGSEVGLLHDFLGVEDPGSPLYGRYYFEITLERFDKEKSRQFLRKGFEELSLKVEENVIQDIIAMVDGIPGWLTLAGNQYFNNRDLKRVKDLAINVALNEINSLISVKNNVSPIVAKRYRTVLRCIAKGMNSWSKILNCVQNEEGSTISTSVLSNILNTLKKLSIIDENYRFLDPVYKEASRMLRN</sequence>
<dbReference type="GeneID" id="27427699"/>
<dbReference type="Gene3D" id="1.10.8.60">
    <property type="match status" value="1"/>
</dbReference>
<dbReference type="EMBL" id="CP050869">
    <property type="protein sequence ID" value="QPG48970.1"/>
    <property type="molecule type" value="Genomic_DNA"/>
</dbReference>
<dbReference type="PATRIC" id="fig|2287.9.peg.1472"/>
<evidence type="ECO:0000313" key="3">
    <source>
        <dbReference type="EMBL" id="QPG48970.1"/>
    </source>
</evidence>
<feature type="domain" description="MCM C-terminal" evidence="2">
    <location>
        <begin position="284"/>
        <end position="336"/>
    </location>
</feature>
<dbReference type="PANTHER" id="PTHR34301">
    <property type="entry name" value="DNA-BINDING PROTEIN-RELATED"/>
    <property type="match status" value="1"/>
</dbReference>
<reference evidence="5" key="1">
    <citation type="submission" date="2016-04" db="EMBL/GenBank/DDBJ databases">
        <authorList>
            <person name="Shah S.A."/>
            <person name="Garrett R.A."/>
        </authorList>
    </citation>
    <scope>NUCLEOTIDE SEQUENCE [LARGE SCALE GENOMIC DNA]</scope>
    <source>
        <strain evidence="5">ATCC 35091 / DSM 1616 / JCM 8930 / NBRC 15331 / P1</strain>
    </source>
</reference>
<organism evidence="4 5">
    <name type="scientific">Saccharolobus solfataricus</name>
    <name type="common">Sulfolobus solfataricus</name>
    <dbReference type="NCBI Taxonomy" id="2287"/>
    <lineage>
        <taxon>Archaea</taxon>
        <taxon>Thermoproteota</taxon>
        <taxon>Thermoprotei</taxon>
        <taxon>Sulfolobales</taxon>
        <taxon>Sulfolobaceae</taxon>
        <taxon>Saccharolobus</taxon>
    </lineage>
</organism>
<dbReference type="Pfam" id="PF01637">
    <property type="entry name" value="ATPase_2"/>
    <property type="match status" value="1"/>
</dbReference>
<dbReference type="PANTHER" id="PTHR34301:SF8">
    <property type="entry name" value="ATPASE DOMAIN-CONTAINING PROTEIN"/>
    <property type="match status" value="1"/>
</dbReference>
<name>A0A157T197_SACSO</name>
<dbReference type="Pfam" id="PF21100">
    <property type="entry name" value="WHD_MCM"/>
    <property type="match status" value="1"/>
</dbReference>
<dbReference type="AlphaFoldDB" id="A0A157T197"/>
<dbReference type="RefSeq" id="WP_063492792.1">
    <property type="nucleotide sequence ID" value="NZ_LT549890.1"/>
</dbReference>
<protein>
    <submittedName>
        <fullName evidence="3">ATP-binding protein</fullName>
    </submittedName>
    <submittedName>
        <fullName evidence="4">ATPase AAA+ superfamily</fullName>
    </submittedName>
</protein>
<dbReference type="SUPFAM" id="SSF46785">
    <property type="entry name" value="Winged helix' DNA-binding domain"/>
    <property type="match status" value="1"/>
</dbReference>
<dbReference type="InterPro" id="IPR036388">
    <property type="entry name" value="WH-like_DNA-bd_sf"/>
</dbReference>
<evidence type="ECO:0000313" key="5">
    <source>
        <dbReference type="Proteomes" id="UP000076770"/>
    </source>
</evidence>
<accession>A0A157T197</accession>
<dbReference type="EMBL" id="LT549890">
    <property type="protein sequence ID" value="SAI84996.1"/>
    <property type="molecule type" value="Genomic_DNA"/>
</dbReference>
<dbReference type="InterPro" id="IPR048907">
    <property type="entry name" value="WHD_MCM_arc"/>
</dbReference>
<dbReference type="InterPro" id="IPR027417">
    <property type="entry name" value="P-loop_NTPase"/>
</dbReference>
<dbReference type="Proteomes" id="UP000594632">
    <property type="component" value="Chromosome"/>
</dbReference>
<feature type="domain" description="ATPase" evidence="1">
    <location>
        <begin position="14"/>
        <end position="240"/>
    </location>
</feature>
<dbReference type="Gene3D" id="3.40.50.300">
    <property type="entry name" value="P-loop containing nucleotide triphosphate hydrolases"/>
    <property type="match status" value="1"/>
</dbReference>